<evidence type="ECO:0000256" key="14">
    <source>
        <dbReference type="PROSITE-ProRule" id="PRU01356"/>
    </source>
</evidence>
<dbReference type="SMART" id="SM00747">
    <property type="entry name" value="CFEM"/>
    <property type="match status" value="1"/>
</dbReference>
<feature type="domain" description="CFEM" evidence="18">
    <location>
        <begin position="9"/>
        <end position="118"/>
    </location>
</feature>
<keyword evidence="12" id="KW-0449">Lipoprotein</keyword>
<evidence type="ECO:0000256" key="3">
    <source>
        <dbReference type="ARBA" id="ARBA00004613"/>
    </source>
</evidence>
<organism evidence="19 20">
    <name type="scientific">Exophiala viscosa</name>
    <dbReference type="NCBI Taxonomy" id="2486360"/>
    <lineage>
        <taxon>Eukaryota</taxon>
        <taxon>Fungi</taxon>
        <taxon>Dikarya</taxon>
        <taxon>Ascomycota</taxon>
        <taxon>Pezizomycotina</taxon>
        <taxon>Eurotiomycetes</taxon>
        <taxon>Chaetothyriomycetidae</taxon>
        <taxon>Chaetothyriales</taxon>
        <taxon>Herpotrichiellaceae</taxon>
        <taxon>Exophiala</taxon>
    </lineage>
</organism>
<name>A0AAN6I976_9EURO</name>
<feature type="transmembrane region" description="Helical" evidence="16">
    <location>
        <begin position="264"/>
        <end position="286"/>
    </location>
</feature>
<feature type="disulfide bond" evidence="14">
    <location>
        <begin position="37"/>
        <end position="77"/>
    </location>
</feature>
<keyword evidence="14" id="KW-0408">Iron</keyword>
<comment type="similarity">
    <text evidence="4">Belongs to the RBT5 family.</text>
</comment>
<evidence type="ECO:0000256" key="17">
    <source>
        <dbReference type="SAM" id="SignalP"/>
    </source>
</evidence>
<dbReference type="GO" id="GO:0005576">
    <property type="term" value="C:extracellular region"/>
    <property type="evidence" value="ECO:0007669"/>
    <property type="project" value="UniProtKB-SubCell"/>
</dbReference>
<dbReference type="AlphaFoldDB" id="A0AAN6I976"/>
<dbReference type="InterPro" id="IPR052337">
    <property type="entry name" value="SAT4-like"/>
</dbReference>
<feature type="chain" id="PRO_5042910063" description="CFEM domain-containing protein" evidence="17">
    <location>
        <begin position="21"/>
        <end position="444"/>
    </location>
</feature>
<feature type="transmembrane region" description="Helical" evidence="16">
    <location>
        <begin position="337"/>
        <end position="359"/>
    </location>
</feature>
<dbReference type="Pfam" id="PF05730">
    <property type="entry name" value="CFEM"/>
    <property type="match status" value="1"/>
</dbReference>
<dbReference type="EMBL" id="MU404360">
    <property type="protein sequence ID" value="KAI1609307.1"/>
    <property type="molecule type" value="Genomic_DNA"/>
</dbReference>
<dbReference type="PANTHER" id="PTHR33048">
    <property type="entry name" value="PTH11-LIKE INTEGRAL MEMBRANE PROTEIN (AFU_ORTHOLOGUE AFUA_5G11245)"/>
    <property type="match status" value="1"/>
</dbReference>
<evidence type="ECO:0000256" key="16">
    <source>
        <dbReference type="SAM" id="Phobius"/>
    </source>
</evidence>
<keyword evidence="14" id="KW-0349">Heme</keyword>
<keyword evidence="11 14" id="KW-1015">Disulfide bond</keyword>
<dbReference type="Pfam" id="PF20684">
    <property type="entry name" value="Fung_rhodopsin"/>
    <property type="match status" value="1"/>
</dbReference>
<keyword evidence="6" id="KW-0336">GPI-anchor</keyword>
<feature type="disulfide bond" evidence="14">
    <location>
        <begin position="51"/>
        <end position="58"/>
    </location>
</feature>
<keyword evidence="6" id="KW-0325">Glycoprotein</keyword>
<evidence type="ECO:0000256" key="15">
    <source>
        <dbReference type="SAM" id="MobiDB-lite"/>
    </source>
</evidence>
<evidence type="ECO:0000259" key="18">
    <source>
        <dbReference type="PROSITE" id="PS52012"/>
    </source>
</evidence>
<evidence type="ECO:0000256" key="5">
    <source>
        <dbReference type="ARBA" id="ARBA00022525"/>
    </source>
</evidence>
<feature type="compositionally biased region" description="Polar residues" evidence="15">
    <location>
        <begin position="433"/>
        <end position="444"/>
    </location>
</feature>
<feature type="signal peptide" evidence="17">
    <location>
        <begin position="1"/>
        <end position="20"/>
    </location>
</feature>
<dbReference type="PANTHER" id="PTHR33048:SF160">
    <property type="entry name" value="SAT4 FAMILY MEMBRANE PROTEIN"/>
    <property type="match status" value="1"/>
</dbReference>
<feature type="transmembrane region" description="Helical" evidence="16">
    <location>
        <begin position="181"/>
        <end position="204"/>
    </location>
</feature>
<evidence type="ECO:0000256" key="10">
    <source>
        <dbReference type="ARBA" id="ARBA00023136"/>
    </source>
</evidence>
<dbReference type="PROSITE" id="PS52012">
    <property type="entry name" value="CFEM"/>
    <property type="match status" value="1"/>
</dbReference>
<evidence type="ECO:0000256" key="13">
    <source>
        <dbReference type="ARBA" id="ARBA00038359"/>
    </source>
</evidence>
<feature type="transmembrane region" description="Helical" evidence="16">
    <location>
        <begin position="103"/>
        <end position="125"/>
    </location>
</feature>
<dbReference type="InterPro" id="IPR008427">
    <property type="entry name" value="Extracellular_membr_CFEM_dom"/>
</dbReference>
<keyword evidence="10 16" id="KW-0472">Membrane</keyword>
<keyword evidence="8 17" id="KW-0732">Signal</keyword>
<reference evidence="19" key="1">
    <citation type="journal article" date="2022" name="bioRxiv">
        <title>Deciphering the potential niche of two novel black yeast fungi from a biological soil crust based on their genomes, phenotypes, and melanin regulation.</title>
        <authorList>
            <consortium name="DOE Joint Genome Institute"/>
            <person name="Carr E.C."/>
            <person name="Barton Q."/>
            <person name="Grambo S."/>
            <person name="Sullivan M."/>
            <person name="Renfro C.M."/>
            <person name="Kuo A."/>
            <person name="Pangilinan J."/>
            <person name="Lipzen A."/>
            <person name="Keymanesh K."/>
            <person name="Savage E."/>
            <person name="Barry K."/>
            <person name="Grigoriev I.V."/>
            <person name="Riekhof W.R."/>
            <person name="Harris S.S."/>
        </authorList>
    </citation>
    <scope>NUCLEOTIDE SEQUENCE</scope>
    <source>
        <strain evidence="19">JF 03-4F</strain>
    </source>
</reference>
<feature type="transmembrane region" description="Helical" evidence="16">
    <location>
        <begin position="137"/>
        <end position="161"/>
    </location>
</feature>
<keyword evidence="9 16" id="KW-1133">Transmembrane helix</keyword>
<evidence type="ECO:0000313" key="20">
    <source>
        <dbReference type="Proteomes" id="UP001203852"/>
    </source>
</evidence>
<keyword evidence="20" id="KW-1185">Reference proteome</keyword>
<feature type="transmembrane region" description="Helical" evidence="16">
    <location>
        <begin position="216"/>
        <end position="244"/>
    </location>
</feature>
<evidence type="ECO:0000256" key="7">
    <source>
        <dbReference type="ARBA" id="ARBA00022692"/>
    </source>
</evidence>
<evidence type="ECO:0000256" key="2">
    <source>
        <dbReference type="ARBA" id="ARBA00004589"/>
    </source>
</evidence>
<evidence type="ECO:0000256" key="9">
    <source>
        <dbReference type="ARBA" id="ARBA00022989"/>
    </source>
</evidence>
<evidence type="ECO:0000313" key="19">
    <source>
        <dbReference type="EMBL" id="KAI1609307.1"/>
    </source>
</evidence>
<keyword evidence="5" id="KW-0964">Secreted</keyword>
<dbReference type="InterPro" id="IPR049326">
    <property type="entry name" value="Rhodopsin_dom_fungi"/>
</dbReference>
<comment type="subcellular location">
    <subcellularLocation>
        <location evidence="2">Membrane</location>
        <topology evidence="2">Lipid-anchor</topology>
        <topology evidence="2">GPI-anchor</topology>
    </subcellularLocation>
    <subcellularLocation>
        <location evidence="1">Membrane</location>
        <topology evidence="1">Multi-pass membrane protein</topology>
    </subcellularLocation>
    <subcellularLocation>
        <location evidence="3">Secreted</location>
    </subcellularLocation>
</comment>
<comment type="caution">
    <text evidence="19">The sequence shown here is derived from an EMBL/GenBank/DDBJ whole genome shotgun (WGS) entry which is preliminary data.</text>
</comment>
<feature type="transmembrane region" description="Helical" evidence="16">
    <location>
        <begin position="298"/>
        <end position="317"/>
    </location>
</feature>
<feature type="region of interest" description="Disordered" evidence="15">
    <location>
        <begin position="422"/>
        <end position="444"/>
    </location>
</feature>
<feature type="disulfide bond" evidence="14">
    <location>
        <begin position="60"/>
        <end position="93"/>
    </location>
</feature>
<evidence type="ECO:0000256" key="1">
    <source>
        <dbReference type="ARBA" id="ARBA00004141"/>
    </source>
</evidence>
<evidence type="ECO:0000256" key="8">
    <source>
        <dbReference type="ARBA" id="ARBA00022729"/>
    </source>
</evidence>
<proteinExistence type="inferred from homology"/>
<feature type="binding site" description="axial binding residue" evidence="14">
    <location>
        <position position="55"/>
    </location>
    <ligand>
        <name>heme</name>
        <dbReference type="ChEBI" id="CHEBI:30413"/>
    </ligand>
    <ligandPart>
        <name>Fe</name>
        <dbReference type="ChEBI" id="CHEBI:18248"/>
    </ligandPart>
</feature>
<comment type="similarity">
    <text evidence="13">Belongs to the SAT4 family.</text>
</comment>
<gene>
    <name evidence="19" type="ORF">EDD36DRAFT_66729</name>
</gene>
<dbReference type="Proteomes" id="UP001203852">
    <property type="component" value="Unassembled WGS sequence"/>
</dbReference>
<accession>A0AAN6I976</accession>
<keyword evidence="7 16" id="KW-0812">Transmembrane</keyword>
<evidence type="ECO:0000256" key="4">
    <source>
        <dbReference type="ARBA" id="ARBA00010031"/>
    </source>
</evidence>
<keyword evidence="14" id="KW-0479">Metal-binding</keyword>
<dbReference type="GO" id="GO:0098552">
    <property type="term" value="C:side of membrane"/>
    <property type="evidence" value="ECO:0007669"/>
    <property type="project" value="UniProtKB-KW"/>
</dbReference>
<evidence type="ECO:0000256" key="12">
    <source>
        <dbReference type="ARBA" id="ARBA00023288"/>
    </source>
</evidence>
<evidence type="ECO:0000256" key="11">
    <source>
        <dbReference type="ARBA" id="ARBA00023157"/>
    </source>
</evidence>
<dbReference type="GO" id="GO:0046872">
    <property type="term" value="F:metal ion binding"/>
    <property type="evidence" value="ECO:0007669"/>
    <property type="project" value="UniProtKB-UniRule"/>
</dbReference>
<protein>
    <recommendedName>
        <fullName evidence="18">CFEM domain-containing protein</fullName>
    </recommendedName>
</protein>
<evidence type="ECO:0000256" key="6">
    <source>
        <dbReference type="ARBA" id="ARBA00022622"/>
    </source>
</evidence>
<sequence>MLKIFLSVFILLRLFAMASAQASMEQLEELLAALPHCAAICAETIVPTSTCALTDLTCICEDTAMLAQVSSCTQANCTIVESLTAQNITLSTCGVTPHNDSHIYVVVVSVFLVVAILFYLVRLYVRPPFTPLFRIDDAIMLVATISIIVFTGVNLEAAHLGLGQDIWNVAPDNIDTVLKNFFIGEFLYIFIGVLTKLAVLVFELKVFAQPLFQKMGYIVMAGCILYFVAFMFILGFECTPVSFFWTQWRDPSAGKCININAGGWAAAAINIALDLSILIIPIPVIMKLQISRQQKVQILSMFGVGAFITVISIIRLQALITFATETNLTYNLLQTSIWSSIELYVSVICACMPAFRLFLQRIWPSKFANSGKGSYGNSYVRQPNVVDPAPPQQASAGLPRNHITKSMDVNVSDVRRDTDEMELREQSEWDGQPKTTTSFIGHAV</sequence>
<feature type="disulfide bond" evidence="14">
    <location>
        <begin position="41"/>
        <end position="72"/>
    </location>
</feature>